<keyword evidence="2" id="KW-0812">Transmembrane</keyword>
<sequence length="217" mass="23977">MNPADDSSDRVRTKSTSAITSSSFFEAARNSLPDLHSQPCDRGTLDPTFIESLQGSDTDTVIKHPTSPQQQKKDAGSPPMPIPRHINAISPGSLSLESDRIGTDKGQSISPESVNPLLVRHSSDNPSKLEQAQSLIVGPTWNKWTILLGLYLIMVIFFIVLTILSALTLKESRNKVRDVMHGLNDDERRQVIDLLSTIYWSSRVPIVNATYNDIVLD</sequence>
<feature type="compositionally biased region" description="Polar residues" evidence="1">
    <location>
        <begin position="14"/>
        <end position="24"/>
    </location>
</feature>
<feature type="transmembrane region" description="Helical" evidence="2">
    <location>
        <begin position="144"/>
        <end position="167"/>
    </location>
</feature>
<organism evidence="3 4">
    <name type="scientific">Meyerozyma guilliermondii (strain ATCC 6260 / CBS 566 / DSM 6381 / JCM 1539 / NBRC 10279 / NRRL Y-324)</name>
    <name type="common">Yeast</name>
    <name type="synonym">Candida guilliermondii</name>
    <dbReference type="NCBI Taxonomy" id="294746"/>
    <lineage>
        <taxon>Eukaryota</taxon>
        <taxon>Fungi</taxon>
        <taxon>Dikarya</taxon>
        <taxon>Ascomycota</taxon>
        <taxon>Saccharomycotina</taxon>
        <taxon>Pichiomycetes</taxon>
        <taxon>Debaryomycetaceae</taxon>
        <taxon>Meyerozyma</taxon>
    </lineage>
</organism>
<dbReference type="HOGENOM" id="CLU_1272706_0_0_1"/>
<dbReference type="EMBL" id="CH408158">
    <property type="protein sequence ID" value="EDK39435.2"/>
    <property type="molecule type" value="Genomic_DNA"/>
</dbReference>
<keyword evidence="4" id="KW-1185">Reference proteome</keyword>
<proteinExistence type="predicted"/>
<dbReference type="Proteomes" id="UP000001997">
    <property type="component" value="Unassembled WGS sequence"/>
</dbReference>
<dbReference type="VEuPathDB" id="FungiDB:PGUG_03533"/>
<dbReference type="KEGG" id="pgu:PGUG_03533"/>
<dbReference type="InParanoid" id="A5DJT2"/>
<keyword evidence="2" id="KW-0472">Membrane</keyword>
<gene>
    <name evidence="3" type="ORF">PGUG_03533</name>
</gene>
<protein>
    <submittedName>
        <fullName evidence="3">Uncharacterized protein</fullName>
    </submittedName>
</protein>
<dbReference type="GeneID" id="5125974"/>
<dbReference type="RefSeq" id="XP_001484152.2">
    <property type="nucleotide sequence ID" value="XM_001484102.1"/>
</dbReference>
<evidence type="ECO:0000256" key="1">
    <source>
        <dbReference type="SAM" id="MobiDB-lite"/>
    </source>
</evidence>
<evidence type="ECO:0000256" key="2">
    <source>
        <dbReference type="SAM" id="Phobius"/>
    </source>
</evidence>
<reference evidence="3 4" key="1">
    <citation type="journal article" date="2009" name="Nature">
        <title>Evolution of pathogenicity and sexual reproduction in eight Candida genomes.</title>
        <authorList>
            <person name="Butler G."/>
            <person name="Rasmussen M.D."/>
            <person name="Lin M.F."/>
            <person name="Santos M.A."/>
            <person name="Sakthikumar S."/>
            <person name="Munro C.A."/>
            <person name="Rheinbay E."/>
            <person name="Grabherr M."/>
            <person name="Forche A."/>
            <person name="Reedy J.L."/>
            <person name="Agrafioti I."/>
            <person name="Arnaud M.B."/>
            <person name="Bates S."/>
            <person name="Brown A.J."/>
            <person name="Brunke S."/>
            <person name="Costanzo M.C."/>
            <person name="Fitzpatrick D.A."/>
            <person name="de Groot P.W."/>
            <person name="Harris D."/>
            <person name="Hoyer L.L."/>
            <person name="Hube B."/>
            <person name="Klis F.M."/>
            <person name="Kodira C."/>
            <person name="Lennard N."/>
            <person name="Logue M.E."/>
            <person name="Martin R."/>
            <person name="Neiman A.M."/>
            <person name="Nikolaou E."/>
            <person name="Quail M.A."/>
            <person name="Quinn J."/>
            <person name="Santos M.C."/>
            <person name="Schmitzberger F.F."/>
            <person name="Sherlock G."/>
            <person name="Shah P."/>
            <person name="Silverstein K.A."/>
            <person name="Skrzypek M.S."/>
            <person name="Soll D."/>
            <person name="Staggs R."/>
            <person name="Stansfield I."/>
            <person name="Stumpf M.P."/>
            <person name="Sudbery P.E."/>
            <person name="Srikantha T."/>
            <person name="Zeng Q."/>
            <person name="Berman J."/>
            <person name="Berriman M."/>
            <person name="Heitman J."/>
            <person name="Gow N.A."/>
            <person name="Lorenz M.C."/>
            <person name="Birren B.W."/>
            <person name="Kellis M."/>
            <person name="Cuomo C.A."/>
        </authorList>
    </citation>
    <scope>NUCLEOTIDE SEQUENCE [LARGE SCALE GENOMIC DNA]</scope>
    <source>
        <strain evidence="4">ATCC 6260 / CBS 566 / DSM 6381 / JCM 1539 / NBRC 10279 / NRRL Y-324</strain>
    </source>
</reference>
<keyword evidence="2" id="KW-1133">Transmembrane helix</keyword>
<evidence type="ECO:0000313" key="3">
    <source>
        <dbReference type="EMBL" id="EDK39435.2"/>
    </source>
</evidence>
<name>A5DJT2_PICGU</name>
<evidence type="ECO:0000313" key="4">
    <source>
        <dbReference type="Proteomes" id="UP000001997"/>
    </source>
</evidence>
<feature type="region of interest" description="Disordered" evidence="1">
    <location>
        <begin position="1"/>
        <end position="112"/>
    </location>
</feature>
<accession>A5DJT2</accession>
<dbReference type="AlphaFoldDB" id="A5DJT2"/>